<evidence type="ECO:0000313" key="3">
    <source>
        <dbReference type="WBParaSite" id="TREG1_86920.1"/>
    </source>
</evidence>
<protein>
    <recommendedName>
        <fullName evidence="4">ATPase_AAA_core domain-containing protein</fullName>
    </recommendedName>
</protein>
<name>A0AA85KGS0_TRIRE</name>
<dbReference type="SUPFAM" id="SSF52540">
    <property type="entry name" value="P-loop containing nucleoside triphosphate hydrolases"/>
    <property type="match status" value="1"/>
</dbReference>
<dbReference type="PANTHER" id="PTHR23389">
    <property type="entry name" value="CHROMOSOME TRANSMISSION FIDELITY FACTOR 18"/>
    <property type="match status" value="1"/>
</dbReference>
<dbReference type="Gene3D" id="3.40.50.300">
    <property type="entry name" value="P-loop containing nucleotide triphosphate hydrolases"/>
    <property type="match status" value="1"/>
</dbReference>
<feature type="compositionally biased region" description="Basic and acidic residues" evidence="1">
    <location>
        <begin position="317"/>
        <end position="326"/>
    </location>
</feature>
<keyword evidence="2" id="KW-1185">Reference proteome</keyword>
<reference evidence="2" key="1">
    <citation type="submission" date="2022-06" db="EMBL/GenBank/DDBJ databases">
        <authorList>
            <person name="Berger JAMES D."/>
            <person name="Berger JAMES D."/>
        </authorList>
    </citation>
    <scope>NUCLEOTIDE SEQUENCE [LARGE SCALE GENOMIC DNA]</scope>
</reference>
<evidence type="ECO:0008006" key="4">
    <source>
        <dbReference type="Google" id="ProtNLM"/>
    </source>
</evidence>
<dbReference type="InterPro" id="IPR027417">
    <property type="entry name" value="P-loop_NTPase"/>
</dbReference>
<feature type="compositionally biased region" description="Basic residues" evidence="1">
    <location>
        <begin position="300"/>
        <end position="312"/>
    </location>
</feature>
<dbReference type="GO" id="GO:0003677">
    <property type="term" value="F:DNA binding"/>
    <property type="evidence" value="ECO:0007669"/>
    <property type="project" value="TreeGrafter"/>
</dbReference>
<evidence type="ECO:0000256" key="1">
    <source>
        <dbReference type="SAM" id="MobiDB-lite"/>
    </source>
</evidence>
<reference evidence="3" key="2">
    <citation type="submission" date="2023-11" db="UniProtKB">
        <authorList>
            <consortium name="WormBaseParasite"/>
        </authorList>
    </citation>
    <scope>IDENTIFICATION</scope>
</reference>
<feature type="region of interest" description="Disordered" evidence="1">
    <location>
        <begin position="110"/>
        <end position="137"/>
    </location>
</feature>
<dbReference type="AlphaFoldDB" id="A0AA85KGS0"/>
<dbReference type="WBParaSite" id="TREG1_86920.1">
    <property type="protein sequence ID" value="TREG1_86920.1"/>
    <property type="gene ID" value="TREG1_86920"/>
</dbReference>
<organism evidence="2 3">
    <name type="scientific">Trichobilharzia regenti</name>
    <name type="common">Nasal bird schistosome</name>
    <dbReference type="NCBI Taxonomy" id="157069"/>
    <lineage>
        <taxon>Eukaryota</taxon>
        <taxon>Metazoa</taxon>
        <taxon>Spiralia</taxon>
        <taxon>Lophotrochozoa</taxon>
        <taxon>Platyhelminthes</taxon>
        <taxon>Trematoda</taxon>
        <taxon>Digenea</taxon>
        <taxon>Strigeidida</taxon>
        <taxon>Schistosomatoidea</taxon>
        <taxon>Schistosomatidae</taxon>
        <taxon>Trichobilharzia</taxon>
    </lineage>
</organism>
<evidence type="ECO:0000313" key="2">
    <source>
        <dbReference type="Proteomes" id="UP000050795"/>
    </source>
</evidence>
<accession>A0AA85KGS0</accession>
<feature type="region of interest" description="Disordered" evidence="1">
    <location>
        <begin position="257"/>
        <end position="350"/>
    </location>
</feature>
<sequence length="943" mass="105231">MSELDFSNLAIPIYMINIMKCKRAGNGSVDFPVQSQDSEIKMNGDVQGNNVIHMSFSEFLTSLKNRACTNEVCNPNSDTQQKLENSVVQHNTSSFKANVLQNVSSISIPETKDVSSEPSLLETKADSPPSRNTEYHSSQTLNHMNCSGKGFCVSVSNPSSNQMVQRITEFYIPRISNYHICCKNITDEYSDFPISKCLQQFQSRSTESFKTGQLQTVVNECQLWVDKYTPTSCSAFLNTCPGIRKLRQWLEKWKDKNSKGENSTNKLLNGTPEMRCTKKRLRNDSSDCSDDDFIIERSTNKRQKSHHHHHHPTSYDQVEKKTENSDMKLPIGYNEDQVDSSNSNSPSGTGKSSLIYALANDLDFKVFELNPSSRRSGKDITSQFQSALNSHHVAKDNLSTNFSTFEMITSSSSSVSSSNKNKSKQAQRSAANFFKPISKKTTTTTATTTSEEKVNTSKKDVDCLNLNCNSVVLFDEVDVLFESDRGFWSGLSNLLQLARRPVVLTASDPSIIHNIPVPVYVCHTTSASLDIVIPYIRAICLAEGYDLSIQTANSLIKSIKSSETTSIDQSTEYCDLRRLINELQWFAVSSSSSSVCKTHNHMKNDSSIMMEFLHDPLVWFQTICPSLSGLRGRSNSSFKPSVKSKLPVGNDLYELFTSEDEVNCETGNRNNSEPMPSNVENVGENTIGTSNEADIKDNKENSLLIDCTLKALKEMSDNLSFWDICQSSVNRAGLSSIVDSLSQIIEVKNTLEINDNTGNNNTSPVNIDSSTTTITTTTGVNSRPATNSGYVKGVINLPSEHFQPIIPFDIVNDEFFNVCWIQYILNESQDNLKNIENKLNITNPSCISNPLNGKIISRSLDSSQTVSLAKCISDLNRCGIGGNRHDQMKTTVCDYLPMLHILASGECSKQVVSTKRRFLHYFDRISLFLHPSTREFLAKFHFS</sequence>
<dbReference type="GO" id="GO:0005634">
    <property type="term" value="C:nucleus"/>
    <property type="evidence" value="ECO:0007669"/>
    <property type="project" value="TreeGrafter"/>
</dbReference>
<dbReference type="Proteomes" id="UP000050795">
    <property type="component" value="Unassembled WGS sequence"/>
</dbReference>
<feature type="compositionally biased region" description="Polar residues" evidence="1">
    <location>
        <begin position="339"/>
        <end position="350"/>
    </location>
</feature>
<proteinExistence type="predicted"/>
<dbReference type="PANTHER" id="PTHR23389:SF21">
    <property type="entry name" value="ATPASE FAMILY AAA DOMAIN-CONTAINING PROTEIN 5"/>
    <property type="match status" value="1"/>
</dbReference>